<dbReference type="AlphaFoldDB" id="A0A0G4JUI2"/>
<protein>
    <submittedName>
        <fullName evidence="2">Uncharacterized protein</fullName>
    </submittedName>
</protein>
<keyword evidence="3" id="KW-1185">Reference proteome</keyword>
<evidence type="ECO:0000256" key="1">
    <source>
        <dbReference type="SAM" id="Phobius"/>
    </source>
</evidence>
<sequence length="43" mass="5025">MVMIKDDHHFFSSDSLFIAIVSLASLLVITILNVKEKRHENRR</sequence>
<keyword evidence="1" id="KW-0812">Transmembrane</keyword>
<evidence type="ECO:0000313" key="2">
    <source>
        <dbReference type="EMBL" id="CPR16310.1"/>
    </source>
</evidence>
<dbReference type="EMBL" id="CGIG01000001">
    <property type="protein sequence ID" value="CPR16310.1"/>
    <property type="molecule type" value="Genomic_DNA"/>
</dbReference>
<proteinExistence type="predicted"/>
<gene>
    <name evidence="2" type="ORF">BN1221_02002</name>
</gene>
<dbReference type="STRING" id="1109412.BN1221_02002"/>
<feature type="transmembrane region" description="Helical" evidence="1">
    <location>
        <begin position="15"/>
        <end position="34"/>
    </location>
</feature>
<accession>A0A0G4JUI2</accession>
<reference evidence="3" key="1">
    <citation type="submission" date="2015-01" db="EMBL/GenBank/DDBJ databases">
        <authorList>
            <person name="Paterson Steve"/>
        </authorList>
    </citation>
    <scope>NUCLEOTIDE SEQUENCE [LARGE SCALE GENOMIC DNA]</scope>
    <source>
        <strain evidence="3">OBR1</strain>
    </source>
</reference>
<evidence type="ECO:0000313" key="3">
    <source>
        <dbReference type="Proteomes" id="UP000044377"/>
    </source>
</evidence>
<keyword evidence="1" id="KW-0472">Membrane</keyword>
<dbReference type="Proteomes" id="UP000044377">
    <property type="component" value="Unassembled WGS sequence"/>
</dbReference>
<name>A0A0G4JUI2_9GAMM</name>
<organism evidence="2 3">
    <name type="scientific">Brenneria goodwinii</name>
    <dbReference type="NCBI Taxonomy" id="1109412"/>
    <lineage>
        <taxon>Bacteria</taxon>
        <taxon>Pseudomonadati</taxon>
        <taxon>Pseudomonadota</taxon>
        <taxon>Gammaproteobacteria</taxon>
        <taxon>Enterobacterales</taxon>
        <taxon>Pectobacteriaceae</taxon>
        <taxon>Brenneria</taxon>
    </lineage>
</organism>
<keyword evidence="1" id="KW-1133">Transmembrane helix</keyword>